<proteinExistence type="predicted"/>
<dbReference type="RefSeq" id="WP_184142961.1">
    <property type="nucleotide sequence ID" value="NZ_JACHIB010000016.1"/>
</dbReference>
<protein>
    <submittedName>
        <fullName evidence="3">Uncharacterized protein involved in response to NO</fullName>
    </submittedName>
</protein>
<sequence length="422" mass="43657">MKPDSHPLWFCGFRPFFVLTAASAAGFLGVWLLLLSGAGPSGWQPPGGVLLWHAHELVFGFGMAAAAGFLLTAIPEFTGAAPIAPRPLAALALLWLAARAAYVLGQWLPPAAAAVLAGAPNLLFTALLLGRLAPALWRDPRRAHLGFAWVLGGLLLAQAGFFAALALGGDGLVWIHGAIDLTMILILLAGSRVSMSVLNGYIEAGRPGAPPPTDSYLARPPRRYLAIFAIGLCGAAQAGLGDGPVVGWTALAASAAVLNVLNDWHVGRPLFTRWALMLYACFWFIALGYGAMGLAWLLDAWPVSAARHLLTAGAMGLSIFAIMNLAGRIHSGRWLDRRPWLPAAACALVAAALARAAAGLPALAPWSGVLILAAGAVWAGAYAVYLGHAWPALAGPRTDGRAGCAEPPGKQPGPTSGPESGC</sequence>
<feature type="transmembrane region" description="Helical" evidence="2">
    <location>
        <begin position="276"/>
        <end position="297"/>
    </location>
</feature>
<keyword evidence="2" id="KW-1133">Transmembrane helix</keyword>
<dbReference type="EMBL" id="JACHIB010000016">
    <property type="protein sequence ID" value="MBB6084698.1"/>
    <property type="molecule type" value="Genomic_DNA"/>
</dbReference>
<organism evidence="3 4">
    <name type="scientific">Castellaniella defragrans</name>
    <name type="common">Alcaligenes defragrans</name>
    <dbReference type="NCBI Taxonomy" id="75697"/>
    <lineage>
        <taxon>Bacteria</taxon>
        <taxon>Pseudomonadati</taxon>
        <taxon>Pseudomonadota</taxon>
        <taxon>Betaproteobacteria</taxon>
        <taxon>Burkholderiales</taxon>
        <taxon>Alcaligenaceae</taxon>
        <taxon>Castellaniella</taxon>
    </lineage>
</organism>
<evidence type="ECO:0000256" key="2">
    <source>
        <dbReference type="SAM" id="Phobius"/>
    </source>
</evidence>
<feature type="transmembrane region" description="Helical" evidence="2">
    <location>
        <begin position="246"/>
        <end position="264"/>
    </location>
</feature>
<feature type="transmembrane region" description="Helical" evidence="2">
    <location>
        <begin position="87"/>
        <end position="105"/>
    </location>
</feature>
<feature type="transmembrane region" description="Helical" evidence="2">
    <location>
        <begin position="54"/>
        <end position="75"/>
    </location>
</feature>
<dbReference type="Pfam" id="PF05940">
    <property type="entry name" value="NnrS"/>
    <property type="match status" value="1"/>
</dbReference>
<dbReference type="AlphaFoldDB" id="A0A7W9TPU5"/>
<keyword evidence="2" id="KW-0472">Membrane</keyword>
<feature type="transmembrane region" description="Helical" evidence="2">
    <location>
        <begin position="224"/>
        <end position="240"/>
    </location>
</feature>
<keyword evidence="2" id="KW-0812">Transmembrane</keyword>
<comment type="caution">
    <text evidence="3">The sequence shown here is derived from an EMBL/GenBank/DDBJ whole genome shotgun (WGS) entry which is preliminary data.</text>
</comment>
<evidence type="ECO:0000313" key="3">
    <source>
        <dbReference type="EMBL" id="MBB6084698.1"/>
    </source>
</evidence>
<feature type="region of interest" description="Disordered" evidence="1">
    <location>
        <begin position="400"/>
        <end position="422"/>
    </location>
</feature>
<feature type="transmembrane region" description="Helical" evidence="2">
    <location>
        <begin position="12"/>
        <end position="34"/>
    </location>
</feature>
<feature type="transmembrane region" description="Helical" evidence="2">
    <location>
        <begin position="173"/>
        <end position="190"/>
    </location>
</feature>
<feature type="transmembrane region" description="Helical" evidence="2">
    <location>
        <begin position="364"/>
        <end position="387"/>
    </location>
</feature>
<dbReference type="Proteomes" id="UP000541136">
    <property type="component" value="Unassembled WGS sequence"/>
</dbReference>
<evidence type="ECO:0000256" key="1">
    <source>
        <dbReference type="SAM" id="MobiDB-lite"/>
    </source>
</evidence>
<feature type="transmembrane region" description="Helical" evidence="2">
    <location>
        <begin position="309"/>
        <end position="327"/>
    </location>
</feature>
<name>A0A7W9TPU5_CASDE</name>
<feature type="transmembrane region" description="Helical" evidence="2">
    <location>
        <begin position="145"/>
        <end position="167"/>
    </location>
</feature>
<evidence type="ECO:0000313" key="4">
    <source>
        <dbReference type="Proteomes" id="UP000541136"/>
    </source>
</evidence>
<feature type="compositionally biased region" description="Polar residues" evidence="1">
    <location>
        <begin position="413"/>
        <end position="422"/>
    </location>
</feature>
<feature type="transmembrane region" description="Helical" evidence="2">
    <location>
        <begin position="339"/>
        <end position="358"/>
    </location>
</feature>
<reference evidence="3 4" key="1">
    <citation type="submission" date="2020-08" db="EMBL/GenBank/DDBJ databases">
        <title>Genomic Encyclopedia of Type Strains, Phase IV (KMG-IV): sequencing the most valuable type-strain genomes for metagenomic binning, comparative biology and taxonomic classification.</title>
        <authorList>
            <person name="Goeker M."/>
        </authorList>
    </citation>
    <scope>NUCLEOTIDE SEQUENCE [LARGE SCALE GENOMIC DNA]</scope>
    <source>
        <strain evidence="3 4">DSM 12141</strain>
    </source>
</reference>
<dbReference type="InterPro" id="IPR010266">
    <property type="entry name" value="NnrS"/>
</dbReference>
<feature type="transmembrane region" description="Helical" evidence="2">
    <location>
        <begin position="111"/>
        <end position="133"/>
    </location>
</feature>
<gene>
    <name evidence="3" type="ORF">HNR28_002745</name>
</gene>
<accession>A0A7W9TPU5</accession>